<evidence type="ECO:0000313" key="1">
    <source>
        <dbReference type="EMBL" id="CAH3144981.1"/>
    </source>
</evidence>
<reference evidence="1 2" key="1">
    <citation type="submission" date="2022-05" db="EMBL/GenBank/DDBJ databases">
        <authorList>
            <consortium name="Genoscope - CEA"/>
            <person name="William W."/>
        </authorList>
    </citation>
    <scope>NUCLEOTIDE SEQUENCE [LARGE SCALE GENOMIC DNA]</scope>
</reference>
<name>A0ABN8PJA6_9CNID</name>
<proteinExistence type="predicted"/>
<organism evidence="1 2">
    <name type="scientific">Porites evermanni</name>
    <dbReference type="NCBI Taxonomy" id="104178"/>
    <lineage>
        <taxon>Eukaryota</taxon>
        <taxon>Metazoa</taxon>
        <taxon>Cnidaria</taxon>
        <taxon>Anthozoa</taxon>
        <taxon>Hexacorallia</taxon>
        <taxon>Scleractinia</taxon>
        <taxon>Fungiina</taxon>
        <taxon>Poritidae</taxon>
        <taxon>Porites</taxon>
    </lineage>
</organism>
<protein>
    <submittedName>
        <fullName evidence="1">Uncharacterized protein</fullName>
    </submittedName>
</protein>
<dbReference type="EMBL" id="CALNXI010000884">
    <property type="protein sequence ID" value="CAH3144981.1"/>
    <property type="molecule type" value="Genomic_DNA"/>
</dbReference>
<sequence length="124" mass="14157">MMSPRVFLVIAARHLHEKPTSYVKDKEIQESVLETNPIPEVKCLKSLKVDNYLDEIFELLGKSYGRESDGKLSKSQTRINNVMGPLGRFWLKLENVRTGDSDDEAGQREFNLCSPVGHIRSSHR</sequence>
<keyword evidence="2" id="KW-1185">Reference proteome</keyword>
<gene>
    <name evidence="1" type="ORF">PEVE_00043383</name>
</gene>
<dbReference type="Proteomes" id="UP001159427">
    <property type="component" value="Unassembled WGS sequence"/>
</dbReference>
<evidence type="ECO:0000313" key="2">
    <source>
        <dbReference type="Proteomes" id="UP001159427"/>
    </source>
</evidence>
<comment type="caution">
    <text evidence="1">The sequence shown here is derived from an EMBL/GenBank/DDBJ whole genome shotgun (WGS) entry which is preliminary data.</text>
</comment>
<accession>A0ABN8PJA6</accession>